<evidence type="ECO:0000313" key="2">
    <source>
        <dbReference type="EMBL" id="PFH36510.1"/>
    </source>
</evidence>
<dbReference type="GeneID" id="40309632"/>
<reference evidence="2 3" key="1">
    <citation type="submission" date="2017-09" db="EMBL/GenBank/DDBJ databases">
        <title>Genome sequencing of Besnoitia besnoiti strain Bb-Ger1.</title>
        <authorList>
            <person name="Schares G."/>
            <person name="Venepally P."/>
            <person name="Lorenzi H.A."/>
        </authorList>
    </citation>
    <scope>NUCLEOTIDE SEQUENCE [LARGE SCALE GENOMIC DNA]</scope>
    <source>
        <strain evidence="2 3">Bb-Ger1</strain>
    </source>
</reference>
<accession>A0A2A9MLY4</accession>
<dbReference type="VEuPathDB" id="ToxoDB:BESB_047020"/>
<proteinExistence type="predicted"/>
<gene>
    <name evidence="2" type="ORF">BESB_047020</name>
</gene>
<feature type="compositionally biased region" description="Low complexity" evidence="1">
    <location>
        <begin position="267"/>
        <end position="280"/>
    </location>
</feature>
<comment type="caution">
    <text evidence="2">The sequence shown here is derived from an EMBL/GenBank/DDBJ whole genome shotgun (WGS) entry which is preliminary data.</text>
</comment>
<dbReference type="Proteomes" id="UP000224006">
    <property type="component" value="Chromosome III"/>
</dbReference>
<evidence type="ECO:0000256" key="1">
    <source>
        <dbReference type="SAM" id="MobiDB-lite"/>
    </source>
</evidence>
<feature type="region of interest" description="Disordered" evidence="1">
    <location>
        <begin position="262"/>
        <end position="335"/>
    </location>
</feature>
<feature type="compositionally biased region" description="Basic and acidic residues" evidence="1">
    <location>
        <begin position="307"/>
        <end position="327"/>
    </location>
</feature>
<feature type="compositionally biased region" description="Basic and acidic residues" evidence="1">
    <location>
        <begin position="281"/>
        <end position="291"/>
    </location>
</feature>
<feature type="compositionally biased region" description="Basic residues" evidence="1">
    <location>
        <begin position="292"/>
        <end position="306"/>
    </location>
</feature>
<dbReference type="KEGG" id="bbes:BESB_047020"/>
<name>A0A2A9MLY4_BESBE</name>
<evidence type="ECO:0000313" key="3">
    <source>
        <dbReference type="Proteomes" id="UP000224006"/>
    </source>
</evidence>
<organism evidence="2 3">
    <name type="scientific">Besnoitia besnoiti</name>
    <name type="common">Apicomplexan protozoan</name>
    <dbReference type="NCBI Taxonomy" id="94643"/>
    <lineage>
        <taxon>Eukaryota</taxon>
        <taxon>Sar</taxon>
        <taxon>Alveolata</taxon>
        <taxon>Apicomplexa</taxon>
        <taxon>Conoidasida</taxon>
        <taxon>Coccidia</taxon>
        <taxon>Eucoccidiorida</taxon>
        <taxon>Eimeriorina</taxon>
        <taxon>Sarcocystidae</taxon>
        <taxon>Besnoitia</taxon>
    </lineage>
</organism>
<dbReference type="AlphaFoldDB" id="A0A2A9MLY4"/>
<protein>
    <submittedName>
        <fullName evidence="2">Uncharacterized protein</fullName>
    </submittedName>
</protein>
<sequence>MVCRMRLKRLIPTPGFGPAVASSSLCSAAASLVFSTCASSRRAPPSPPRSTDSSSCATPRFQRLESEAYSSSLRGFNHAGRRAKFHSQPSLAPRASPHPSSLCYGAAQRPFTTPSASSSPAFFANARCMFSSLAVTPSSSFPDAVVSALSPSSASHLSLGFSNASGLCPSSVRDCARLLGEPASLLAGVSYGLTSALPSDLSLSPSSLSPSSPSASLSPRSPASAVRAIAPDAAASLGGVSALFADCAFPSRCDGTCAVRTPDAPTSASPWGSGSSLSRSEPLECRRDRGGKTKTKLRREERRRRRAQIEKLRGEEEKPDKARKVTSEDVIILRK</sequence>
<keyword evidence="3" id="KW-1185">Reference proteome</keyword>
<dbReference type="RefSeq" id="XP_029220519.1">
    <property type="nucleotide sequence ID" value="XM_029363153.1"/>
</dbReference>
<dbReference type="EMBL" id="NWUJ01000003">
    <property type="protein sequence ID" value="PFH36510.1"/>
    <property type="molecule type" value="Genomic_DNA"/>
</dbReference>